<evidence type="ECO:0000256" key="2">
    <source>
        <dbReference type="ARBA" id="ARBA00005801"/>
    </source>
</evidence>
<feature type="transmembrane region" description="Helical" evidence="7">
    <location>
        <begin position="12"/>
        <end position="38"/>
    </location>
</feature>
<protein>
    <submittedName>
        <fullName evidence="10">Peptidase</fullName>
    </submittedName>
</protein>
<dbReference type="Pfam" id="PF06750">
    <property type="entry name" value="A24_N_bact"/>
    <property type="match status" value="1"/>
</dbReference>
<dbReference type="AlphaFoldDB" id="A0A2M9XBI2"/>
<feature type="domain" description="Prepilin type IV endopeptidase peptidase" evidence="8">
    <location>
        <begin position="130"/>
        <end position="233"/>
    </location>
</feature>
<comment type="caution">
    <text evidence="10">The sequence shown here is derived from an EMBL/GenBank/DDBJ whole genome shotgun (WGS) entry which is preliminary data.</text>
</comment>
<dbReference type="GO" id="GO:0004190">
    <property type="term" value="F:aspartic-type endopeptidase activity"/>
    <property type="evidence" value="ECO:0007669"/>
    <property type="project" value="InterPro"/>
</dbReference>
<evidence type="ECO:0000256" key="1">
    <source>
        <dbReference type="ARBA" id="ARBA00004651"/>
    </source>
</evidence>
<feature type="transmembrane region" description="Helical" evidence="7">
    <location>
        <begin position="247"/>
        <end position="267"/>
    </location>
</feature>
<evidence type="ECO:0000256" key="5">
    <source>
        <dbReference type="ARBA" id="ARBA00022989"/>
    </source>
</evidence>
<dbReference type="EMBL" id="NPDN01000006">
    <property type="protein sequence ID" value="PJZ24912.1"/>
    <property type="molecule type" value="Genomic_DNA"/>
</dbReference>
<keyword evidence="5 7" id="KW-1133">Transmembrane helix</keyword>
<evidence type="ECO:0000313" key="11">
    <source>
        <dbReference type="Proteomes" id="UP000232196"/>
    </source>
</evidence>
<evidence type="ECO:0000256" key="4">
    <source>
        <dbReference type="ARBA" id="ARBA00022692"/>
    </source>
</evidence>
<keyword evidence="3" id="KW-1003">Cell membrane</keyword>
<dbReference type="GO" id="GO:0005886">
    <property type="term" value="C:plasma membrane"/>
    <property type="evidence" value="ECO:0007669"/>
    <property type="project" value="UniProtKB-SubCell"/>
</dbReference>
<evidence type="ECO:0000256" key="6">
    <source>
        <dbReference type="ARBA" id="ARBA00023136"/>
    </source>
</evidence>
<dbReference type="RefSeq" id="WP_100706997.1">
    <property type="nucleotide sequence ID" value="NZ_NPDL01000005.1"/>
</dbReference>
<feature type="transmembrane region" description="Helical" evidence="7">
    <location>
        <begin position="152"/>
        <end position="168"/>
    </location>
</feature>
<dbReference type="PANTHER" id="PTHR30487">
    <property type="entry name" value="TYPE 4 PREPILIN-LIKE PROTEINS LEADER PEPTIDE-PROCESSING ENZYME"/>
    <property type="match status" value="1"/>
</dbReference>
<comment type="subcellular location">
    <subcellularLocation>
        <location evidence="1">Cell membrane</location>
        <topology evidence="1">Multi-pass membrane protein</topology>
    </subcellularLocation>
</comment>
<feature type="domain" description="Prepilin peptidase A24 N-terminal" evidence="9">
    <location>
        <begin position="22"/>
        <end position="117"/>
    </location>
</feature>
<dbReference type="InterPro" id="IPR000045">
    <property type="entry name" value="Prepilin_IV_endopep_pep"/>
</dbReference>
<dbReference type="InterPro" id="IPR010627">
    <property type="entry name" value="Prepilin_pept_A24_N"/>
</dbReference>
<keyword evidence="11" id="KW-1185">Reference proteome</keyword>
<sequence>MAEYYSEFPSLVFIIWIGGVLVSFSMGSFYSTLAYRILRFYYGKERKIGSKLFRLKKILIEPSACESCGAPIKGIAIIPVFGYWISKKECSNCKAQINPIYSLCEAVFGLLFVVSFLLSGKLLGSFAFVALCGHLLVAASTDFKKFSLDYENLPFILLFGALANYLLFDSIPGKAELIVYVSFSAVFFLIYFIFPASMGFADAIFAPAFAFLCMHPWWIFFLNSSYGIAVIVTVLKRKKGESLRQVPIPMGVYFSIGLALTFIARMLSNSGLLPNWADLIL</sequence>
<dbReference type="OrthoDB" id="345277at2"/>
<keyword evidence="6 7" id="KW-0472">Membrane</keyword>
<dbReference type="PANTHER" id="PTHR30487:SF0">
    <property type="entry name" value="PREPILIN LEADER PEPTIDASE_N-METHYLTRANSFERASE-RELATED"/>
    <property type="match status" value="1"/>
</dbReference>
<dbReference type="GO" id="GO:0006465">
    <property type="term" value="P:signal peptide processing"/>
    <property type="evidence" value="ECO:0007669"/>
    <property type="project" value="TreeGrafter"/>
</dbReference>
<organism evidence="10 11">
    <name type="scientific">Leptospira hartskeerlii</name>
    <dbReference type="NCBI Taxonomy" id="2023177"/>
    <lineage>
        <taxon>Bacteria</taxon>
        <taxon>Pseudomonadati</taxon>
        <taxon>Spirochaetota</taxon>
        <taxon>Spirochaetia</taxon>
        <taxon>Leptospirales</taxon>
        <taxon>Leptospiraceae</taxon>
        <taxon>Leptospira</taxon>
    </lineage>
</organism>
<reference evidence="10 11" key="1">
    <citation type="submission" date="2017-07" db="EMBL/GenBank/DDBJ databases">
        <title>Leptospira spp. isolated from tropical soils.</title>
        <authorList>
            <person name="Thibeaux R."/>
            <person name="Iraola G."/>
            <person name="Ferres I."/>
            <person name="Bierque E."/>
            <person name="Girault D."/>
            <person name="Soupe-Gilbert M.-E."/>
            <person name="Picardeau M."/>
            <person name="Goarant C."/>
        </authorList>
    </citation>
    <scope>NUCLEOTIDE SEQUENCE [LARGE SCALE GENOMIC DNA]</scope>
    <source>
        <strain evidence="10 11">MCA1-C-A1</strain>
    </source>
</reference>
<dbReference type="Pfam" id="PF01478">
    <property type="entry name" value="Peptidase_A24"/>
    <property type="match status" value="1"/>
</dbReference>
<comment type="similarity">
    <text evidence="2">Belongs to the peptidase A24 family.</text>
</comment>
<evidence type="ECO:0000313" key="10">
    <source>
        <dbReference type="EMBL" id="PJZ24912.1"/>
    </source>
</evidence>
<evidence type="ECO:0000259" key="8">
    <source>
        <dbReference type="Pfam" id="PF01478"/>
    </source>
</evidence>
<gene>
    <name evidence="10" type="ORF">CH357_11845</name>
</gene>
<feature type="transmembrane region" description="Helical" evidence="7">
    <location>
        <begin position="177"/>
        <end position="197"/>
    </location>
</feature>
<accession>A0A2M9XBI2</accession>
<feature type="transmembrane region" description="Helical" evidence="7">
    <location>
        <begin position="217"/>
        <end position="235"/>
    </location>
</feature>
<keyword evidence="4 7" id="KW-0812">Transmembrane</keyword>
<evidence type="ECO:0000259" key="9">
    <source>
        <dbReference type="Pfam" id="PF06750"/>
    </source>
</evidence>
<name>A0A2M9XBI2_9LEPT</name>
<proteinExistence type="inferred from homology"/>
<evidence type="ECO:0000256" key="3">
    <source>
        <dbReference type="ARBA" id="ARBA00022475"/>
    </source>
</evidence>
<evidence type="ECO:0000256" key="7">
    <source>
        <dbReference type="SAM" id="Phobius"/>
    </source>
</evidence>
<dbReference type="Proteomes" id="UP000232196">
    <property type="component" value="Unassembled WGS sequence"/>
</dbReference>
<dbReference type="InterPro" id="IPR050882">
    <property type="entry name" value="Prepilin_peptidase/N-MTase"/>
</dbReference>